<dbReference type="KEGG" id="dli:dnl_25620"/>
<sequence>MTSIKTFIIERDHVLQQFKVRYKRFAHRADEIIDRLIQNLLENTPDDWRFTESPSSRFFIVEEETGAKFMGMSYRAGTECADIVKFIQENAQDTEKIFTNLKTFVDLYIGEVLNPELSIVHEIRTVYPQKKEILQRKSTLLKKPGLLLRTLSPLFQKKLLQGPMLFQEKTVYSESASM</sequence>
<evidence type="ECO:0000313" key="1">
    <source>
        <dbReference type="EMBL" id="QTA80266.1"/>
    </source>
</evidence>
<dbReference type="AlphaFoldDB" id="A0A975B7H0"/>
<proteinExistence type="predicted"/>
<dbReference type="EMBL" id="CP061799">
    <property type="protein sequence ID" value="QTA80266.1"/>
    <property type="molecule type" value="Genomic_DNA"/>
</dbReference>
<dbReference type="RefSeq" id="WP_207691933.1">
    <property type="nucleotide sequence ID" value="NZ_CP061799.1"/>
</dbReference>
<dbReference type="Proteomes" id="UP000663720">
    <property type="component" value="Chromosome"/>
</dbReference>
<keyword evidence="2" id="KW-1185">Reference proteome</keyword>
<name>A0A975B7H0_9BACT</name>
<accession>A0A975B7H0</accession>
<evidence type="ECO:0000313" key="2">
    <source>
        <dbReference type="Proteomes" id="UP000663720"/>
    </source>
</evidence>
<gene>
    <name evidence="1" type="ORF">dnl_25620</name>
</gene>
<reference evidence="1" key="1">
    <citation type="journal article" date="2021" name="Microb. Physiol.">
        <title>Proteogenomic Insights into the Physiology of Marine, Sulfate-Reducing, Filamentous Desulfonema limicola and Desulfonema magnum.</title>
        <authorList>
            <person name="Schnaars V."/>
            <person name="Wohlbrand L."/>
            <person name="Scheve S."/>
            <person name="Hinrichs C."/>
            <person name="Reinhardt R."/>
            <person name="Rabus R."/>
        </authorList>
    </citation>
    <scope>NUCLEOTIDE SEQUENCE</scope>
    <source>
        <strain evidence="1">5ac10</strain>
    </source>
</reference>
<protein>
    <submittedName>
        <fullName evidence="1">Uncharacterized protein</fullName>
    </submittedName>
</protein>
<organism evidence="1 2">
    <name type="scientific">Desulfonema limicola</name>
    <dbReference type="NCBI Taxonomy" id="45656"/>
    <lineage>
        <taxon>Bacteria</taxon>
        <taxon>Pseudomonadati</taxon>
        <taxon>Thermodesulfobacteriota</taxon>
        <taxon>Desulfobacteria</taxon>
        <taxon>Desulfobacterales</taxon>
        <taxon>Desulfococcaceae</taxon>
        <taxon>Desulfonema</taxon>
    </lineage>
</organism>